<evidence type="ECO:0000313" key="1">
    <source>
        <dbReference type="EMBL" id="OGZ71106.1"/>
    </source>
</evidence>
<evidence type="ECO:0000313" key="2">
    <source>
        <dbReference type="Proteomes" id="UP000176308"/>
    </source>
</evidence>
<organism evidence="1 2">
    <name type="scientific">Candidatus Staskawiczbacteria bacterium RIFCSPLOWO2_01_FULL_33_9</name>
    <dbReference type="NCBI Taxonomy" id="1802211"/>
    <lineage>
        <taxon>Bacteria</taxon>
        <taxon>Candidatus Staskawicziibacteriota</taxon>
    </lineage>
</organism>
<reference evidence="1 2" key="1">
    <citation type="journal article" date="2016" name="Nat. Commun.">
        <title>Thousands of microbial genomes shed light on interconnected biogeochemical processes in an aquifer system.</title>
        <authorList>
            <person name="Anantharaman K."/>
            <person name="Brown C.T."/>
            <person name="Hug L.A."/>
            <person name="Sharon I."/>
            <person name="Castelle C.J."/>
            <person name="Probst A.J."/>
            <person name="Thomas B.C."/>
            <person name="Singh A."/>
            <person name="Wilkins M.J."/>
            <person name="Karaoz U."/>
            <person name="Brodie E.L."/>
            <person name="Williams K.H."/>
            <person name="Hubbard S.S."/>
            <person name="Banfield J.F."/>
        </authorList>
    </citation>
    <scope>NUCLEOTIDE SEQUENCE [LARGE SCALE GENOMIC DNA]</scope>
</reference>
<dbReference type="AlphaFoldDB" id="A0A1G2I8F6"/>
<dbReference type="EMBL" id="MHOX01000014">
    <property type="protein sequence ID" value="OGZ71106.1"/>
    <property type="molecule type" value="Genomic_DNA"/>
</dbReference>
<dbReference type="Proteomes" id="UP000176308">
    <property type="component" value="Unassembled WGS sequence"/>
</dbReference>
<gene>
    <name evidence="1" type="ORF">A2904_02350</name>
</gene>
<comment type="caution">
    <text evidence="1">The sequence shown here is derived from an EMBL/GenBank/DDBJ whole genome shotgun (WGS) entry which is preliminary data.</text>
</comment>
<name>A0A1G2I8F6_9BACT</name>
<sequence length="217" mass="25718">MTIINEITIKIIRNAKDGESIRSLANKIGFAYSAVYGWILELEKYEVIRIIRKGNKNIIKINKNVIYNKFKELDSAVSVIDKDKEFWKFIKNTKLKIRFVRGTAITIWTKGGFITGDFYDKIYFLEVVEKDVNLLKKILDERNMAWTENKLTNKRPLIYIIPKKEFKVEYINNLPVMHLKELVDYCKELYLDNILEQLDLLYTLGLNKRYSEVYTNI</sequence>
<protein>
    <submittedName>
        <fullName evidence="1">Uncharacterized protein</fullName>
    </submittedName>
</protein>
<accession>A0A1G2I8F6</accession>
<proteinExistence type="predicted"/>